<dbReference type="Proteomes" id="UP001310594">
    <property type="component" value="Unassembled WGS sequence"/>
</dbReference>
<reference evidence="2" key="1">
    <citation type="submission" date="2023-08" db="EMBL/GenBank/DDBJ databases">
        <title>Black Yeasts Isolated from many extreme environments.</title>
        <authorList>
            <person name="Coleine C."/>
            <person name="Stajich J.E."/>
            <person name="Selbmann L."/>
        </authorList>
    </citation>
    <scope>NUCLEOTIDE SEQUENCE</scope>
    <source>
        <strain evidence="2">CCFEE 5810</strain>
    </source>
</reference>
<dbReference type="CDD" id="cd00448">
    <property type="entry name" value="YjgF_YER057c_UK114_family"/>
    <property type="match status" value="1"/>
</dbReference>
<comment type="caution">
    <text evidence="2">The sequence shown here is derived from an EMBL/GenBank/DDBJ whole genome shotgun (WGS) entry which is preliminary data.</text>
</comment>
<feature type="compositionally biased region" description="Polar residues" evidence="1">
    <location>
        <begin position="58"/>
        <end position="80"/>
    </location>
</feature>
<dbReference type="InterPro" id="IPR006175">
    <property type="entry name" value="YjgF/YER057c/UK114"/>
</dbReference>
<organism evidence="2 3">
    <name type="scientific">Elasticomyces elasticus</name>
    <dbReference type="NCBI Taxonomy" id="574655"/>
    <lineage>
        <taxon>Eukaryota</taxon>
        <taxon>Fungi</taxon>
        <taxon>Dikarya</taxon>
        <taxon>Ascomycota</taxon>
        <taxon>Pezizomycotina</taxon>
        <taxon>Dothideomycetes</taxon>
        <taxon>Dothideomycetidae</taxon>
        <taxon>Mycosphaerellales</taxon>
        <taxon>Teratosphaeriaceae</taxon>
        <taxon>Elasticomyces</taxon>
    </lineage>
</organism>
<dbReference type="EMBL" id="JAVRQU010000030">
    <property type="protein sequence ID" value="KAK5689590.1"/>
    <property type="molecule type" value="Genomic_DNA"/>
</dbReference>
<protein>
    <submittedName>
        <fullName evidence="2">Uncharacterized protein</fullName>
    </submittedName>
</protein>
<evidence type="ECO:0000256" key="1">
    <source>
        <dbReference type="SAM" id="MobiDB-lite"/>
    </source>
</evidence>
<dbReference type="Pfam" id="PF01042">
    <property type="entry name" value="Ribonuc_L-PSP"/>
    <property type="match status" value="1"/>
</dbReference>
<name>A0AAN7ZXX5_9PEZI</name>
<accession>A0AAN7ZXX5</accession>
<proteinExistence type="predicted"/>
<sequence length="436" mass="47737">MLPSAKPKRHSGPTKPLKWYHFSYPTSFLDVVQDWKLRRQQKKIAASTKEHFKDFDQSPDSQTPDQKSPAPQTPERQSSVAFAPLPTRDNGYDTPPVAGREKLKPLDMAVITPRAINKSPTTLVNTILLSPLEQQMASETKSFAALGSVSRTSHMSTGELVAPISTHGPKIPEVPKTQTKTIYVPCAALGSASKTSPMSTGVPMAPILTLRRTSKISEVPKVQSKTIYGALGSVSNTPRVQVEVRKPSALTDGPKIPEVPKMQLIRKTPDNHRLLLDPSPQRSKHIMSASTPRVHIFNPDGHPSAVPSYSHVSVVQLSATSKLVSFAGQTYLPSEASSSSESTPLGEQVRLALANVDTCMAAAGCTKKNIVSNRQYVVRMMELSEQEFDDRENEFVKWWKSTEGGSLPPPDTLIGVHSLARKDILYECEITCIVQT</sequence>
<feature type="region of interest" description="Disordered" evidence="1">
    <location>
        <begin position="40"/>
        <end position="100"/>
    </location>
</feature>
<dbReference type="Gene3D" id="3.30.1330.40">
    <property type="entry name" value="RutC-like"/>
    <property type="match status" value="1"/>
</dbReference>
<feature type="compositionally biased region" description="Basic residues" evidence="1">
    <location>
        <begin position="1"/>
        <end position="12"/>
    </location>
</feature>
<gene>
    <name evidence="2" type="ORF">LTR97_012763</name>
</gene>
<dbReference type="SUPFAM" id="SSF55298">
    <property type="entry name" value="YjgF-like"/>
    <property type="match status" value="1"/>
</dbReference>
<evidence type="ECO:0000313" key="2">
    <source>
        <dbReference type="EMBL" id="KAK5689590.1"/>
    </source>
</evidence>
<dbReference type="InterPro" id="IPR035959">
    <property type="entry name" value="RutC-like_sf"/>
</dbReference>
<evidence type="ECO:0000313" key="3">
    <source>
        <dbReference type="Proteomes" id="UP001310594"/>
    </source>
</evidence>
<feature type="region of interest" description="Disordered" evidence="1">
    <location>
        <begin position="1"/>
        <end position="20"/>
    </location>
</feature>
<dbReference type="AlphaFoldDB" id="A0AAN7ZXX5"/>